<dbReference type="Proteomes" id="UP000030377">
    <property type="component" value="Unassembled WGS sequence"/>
</dbReference>
<gene>
    <name evidence="1" type="ORF">MA20_42990</name>
</gene>
<organism evidence="1 2">
    <name type="scientific">Bradyrhizobium japonicum</name>
    <dbReference type="NCBI Taxonomy" id="375"/>
    <lineage>
        <taxon>Bacteria</taxon>
        <taxon>Pseudomonadati</taxon>
        <taxon>Pseudomonadota</taxon>
        <taxon>Alphaproteobacteria</taxon>
        <taxon>Hyphomicrobiales</taxon>
        <taxon>Nitrobacteraceae</taxon>
        <taxon>Bradyrhizobium</taxon>
    </lineage>
</organism>
<evidence type="ECO:0000313" key="1">
    <source>
        <dbReference type="EMBL" id="KGT73717.1"/>
    </source>
</evidence>
<dbReference type="AlphaFoldDB" id="A0A0A3XGZ9"/>
<evidence type="ECO:0000313" key="2">
    <source>
        <dbReference type="Proteomes" id="UP000030377"/>
    </source>
</evidence>
<protein>
    <submittedName>
        <fullName evidence="1">Uncharacterized protein</fullName>
    </submittedName>
</protein>
<reference evidence="1 2" key="1">
    <citation type="submission" date="2014-09" db="EMBL/GenBank/DDBJ databases">
        <title>Draft genome of Bradyrhizobium japonicum Is-34.</title>
        <authorList>
            <person name="Tsurumaru H."/>
            <person name="Yamakawa T."/>
            <person name="Hashimoto S."/>
            <person name="Okizaki K."/>
            <person name="Kanesaki Y."/>
            <person name="Yoshikawa H."/>
            <person name="Yajima S."/>
        </authorList>
    </citation>
    <scope>NUCLEOTIDE SEQUENCE [LARGE SCALE GENOMIC DNA]</scope>
    <source>
        <strain evidence="1 2">Is-34</strain>
    </source>
</reference>
<dbReference type="EMBL" id="JRPN01000042">
    <property type="protein sequence ID" value="KGT73717.1"/>
    <property type="molecule type" value="Genomic_DNA"/>
</dbReference>
<proteinExistence type="predicted"/>
<sequence>MGSGVIFDDFEKNGKSMRSTGQTKAMVEKLPETGSVVVVHTDPLRSHVRDMILTLRGSEVLGRTRIEVIKNREAADRLVGLRVPVFVDHAFADHVSRETASAVRALADGTNSMFRKAG</sequence>
<comment type="caution">
    <text evidence="1">The sequence shown here is derived from an EMBL/GenBank/DDBJ whole genome shotgun (WGS) entry which is preliminary data.</text>
</comment>
<name>A0A0A3XGZ9_BRAJP</name>
<accession>A0A0A3XGZ9</accession>